<keyword evidence="2" id="KW-1133">Transmembrane helix</keyword>
<feature type="transmembrane region" description="Helical" evidence="2">
    <location>
        <begin position="110"/>
        <end position="129"/>
    </location>
</feature>
<proteinExistence type="predicted"/>
<dbReference type="Proteomes" id="UP000031501">
    <property type="component" value="Chromosome"/>
</dbReference>
<accession>A0A221NTX8</accession>
<feature type="transmembrane region" description="Helical" evidence="2">
    <location>
        <begin position="166"/>
        <end position="187"/>
    </location>
</feature>
<name>A0A221NTX8_9ACTN</name>
<gene>
    <name evidence="3" type="ORF">LK07_04185</name>
</gene>
<evidence type="ECO:0000313" key="3">
    <source>
        <dbReference type="EMBL" id="ASN23362.1"/>
    </source>
</evidence>
<reference evidence="3 4" key="1">
    <citation type="submission" date="2017-07" db="EMBL/GenBank/DDBJ databases">
        <title>Genome sequence of Streptomyces pluripotens MUSC 137T.</title>
        <authorList>
            <person name="Ser H.-L."/>
            <person name="Lee L.-H."/>
        </authorList>
    </citation>
    <scope>NUCLEOTIDE SEQUENCE [LARGE SCALE GENOMIC DNA]</scope>
    <source>
        <strain evidence="3 4">MUSC 137</strain>
    </source>
</reference>
<protein>
    <submittedName>
        <fullName evidence="3">Uncharacterized protein</fullName>
    </submittedName>
</protein>
<dbReference type="AlphaFoldDB" id="A0A221NTX8"/>
<dbReference type="KEGG" id="splu:LK06_003105"/>
<evidence type="ECO:0000256" key="2">
    <source>
        <dbReference type="SAM" id="Phobius"/>
    </source>
</evidence>
<evidence type="ECO:0000256" key="1">
    <source>
        <dbReference type="SAM" id="MobiDB-lite"/>
    </source>
</evidence>
<feature type="transmembrane region" description="Helical" evidence="2">
    <location>
        <begin position="30"/>
        <end position="49"/>
    </location>
</feature>
<evidence type="ECO:0000313" key="4">
    <source>
        <dbReference type="Proteomes" id="UP000031501"/>
    </source>
</evidence>
<organism evidence="3 4">
    <name type="scientific">Streptomyces pluripotens</name>
    <dbReference type="NCBI Taxonomy" id="1355015"/>
    <lineage>
        <taxon>Bacteria</taxon>
        <taxon>Bacillati</taxon>
        <taxon>Actinomycetota</taxon>
        <taxon>Actinomycetes</taxon>
        <taxon>Kitasatosporales</taxon>
        <taxon>Streptomycetaceae</taxon>
        <taxon>Streptomyces</taxon>
    </lineage>
</organism>
<dbReference type="EMBL" id="CP022433">
    <property type="protein sequence ID" value="ASN23362.1"/>
    <property type="molecule type" value="Genomic_DNA"/>
</dbReference>
<keyword evidence="2" id="KW-0472">Membrane</keyword>
<feature type="region of interest" description="Disordered" evidence="1">
    <location>
        <begin position="1"/>
        <end position="23"/>
    </location>
</feature>
<keyword evidence="2" id="KW-0812">Transmembrane</keyword>
<feature type="transmembrane region" description="Helical" evidence="2">
    <location>
        <begin position="69"/>
        <end position="89"/>
    </location>
</feature>
<sequence length="253" mass="26677">MVARNNRGVMSASGRSDTTPDGGDSRAGRAILVIVLLAFPMLKVAWTLGGSAEANEVFLTMGVGSWPDALTGLLLTDALLASMVAVVVCQLIPARFRRAPVSRRSTTGRLAALALTAPLAVGIIVGALYGPGWGIATTLTAYALRTGEALSHGDRTAAWRRKTATAASALSLGIVALVPFVSLAACLDGRAWGPVLVCDVDAGEGSRRQRVIELRRTGPGVVGWDIPDREVVNGVHCARSDDQQVRPAWWQKW</sequence>
<keyword evidence="4" id="KW-1185">Reference proteome</keyword>